<dbReference type="Pfam" id="PF11026">
    <property type="entry name" value="DUF2721"/>
    <property type="match status" value="1"/>
</dbReference>
<evidence type="ECO:0000313" key="2">
    <source>
        <dbReference type="EMBL" id="GLS44707.1"/>
    </source>
</evidence>
<feature type="transmembrane region" description="Helical" evidence="1">
    <location>
        <begin position="118"/>
        <end position="144"/>
    </location>
</feature>
<comment type="caution">
    <text evidence="2">The sequence shown here is derived from an EMBL/GenBank/DDBJ whole genome shotgun (WGS) entry which is preliminary data.</text>
</comment>
<gene>
    <name evidence="2" type="ORF">GCM10007884_26950</name>
</gene>
<protein>
    <recommendedName>
        <fullName evidence="4">DUF2721 domain-containing protein</fullName>
    </recommendedName>
</protein>
<evidence type="ECO:0008006" key="4">
    <source>
        <dbReference type="Google" id="ProtNLM"/>
    </source>
</evidence>
<feature type="transmembrane region" description="Helical" evidence="1">
    <location>
        <begin position="20"/>
        <end position="41"/>
    </location>
</feature>
<name>A0ABQ6D3P1_9HYPH</name>
<organism evidence="2 3">
    <name type="scientific">Methylobacterium brachythecii</name>
    <dbReference type="NCBI Taxonomy" id="1176177"/>
    <lineage>
        <taxon>Bacteria</taxon>
        <taxon>Pseudomonadati</taxon>
        <taxon>Pseudomonadota</taxon>
        <taxon>Alphaproteobacteria</taxon>
        <taxon>Hyphomicrobiales</taxon>
        <taxon>Methylobacteriaceae</taxon>
        <taxon>Methylobacterium</taxon>
    </lineage>
</organism>
<dbReference type="Proteomes" id="UP001156881">
    <property type="component" value="Unassembled WGS sequence"/>
</dbReference>
<proteinExistence type="predicted"/>
<keyword evidence="3" id="KW-1185">Reference proteome</keyword>
<evidence type="ECO:0000313" key="3">
    <source>
        <dbReference type="Proteomes" id="UP001156881"/>
    </source>
</evidence>
<accession>A0ABQ6D3P1</accession>
<dbReference type="InterPro" id="IPR021279">
    <property type="entry name" value="DUF2721"/>
</dbReference>
<keyword evidence="1" id="KW-1133">Transmembrane helix</keyword>
<feature type="transmembrane region" description="Helical" evidence="1">
    <location>
        <begin position="82"/>
        <end position="106"/>
    </location>
</feature>
<dbReference type="EMBL" id="BSPG01000014">
    <property type="protein sequence ID" value="GLS44707.1"/>
    <property type="molecule type" value="Genomic_DNA"/>
</dbReference>
<keyword evidence="1" id="KW-0812">Transmembrane</keyword>
<evidence type="ECO:0000256" key="1">
    <source>
        <dbReference type="SAM" id="Phobius"/>
    </source>
</evidence>
<reference evidence="3" key="1">
    <citation type="journal article" date="2019" name="Int. J. Syst. Evol. Microbiol.">
        <title>The Global Catalogue of Microorganisms (GCM) 10K type strain sequencing project: providing services to taxonomists for standard genome sequencing and annotation.</title>
        <authorList>
            <consortium name="The Broad Institute Genomics Platform"/>
            <consortium name="The Broad Institute Genome Sequencing Center for Infectious Disease"/>
            <person name="Wu L."/>
            <person name="Ma J."/>
        </authorList>
    </citation>
    <scope>NUCLEOTIDE SEQUENCE [LARGE SCALE GENOMIC DNA]</scope>
    <source>
        <strain evidence="3">NBRC 107710</strain>
    </source>
</reference>
<keyword evidence="1" id="KW-0472">Membrane</keyword>
<sequence>MAYLRIMPTSAPAPDDIAHIIQVALAPAFLLTALATLLNVFSTRLGRVADKVDLAAIGLRSAGPEEARRLSAQLTFLRRRSFVLDAAVLLASAGGIMTVIAVLTLFVGVLREATTTSVLFTCFGIALVCTAGAIAAFIGEIVLAGHGIRDEVDRQQDHAVAKQTR</sequence>